<dbReference type="InterPro" id="IPR013813">
    <property type="entry name" value="Endoribo_LPSP/chorism_mut-like"/>
</dbReference>
<dbReference type="EMBL" id="JABFCS010000001">
    <property type="protein sequence ID" value="NNU41997.1"/>
    <property type="molecule type" value="Genomic_DNA"/>
</dbReference>
<gene>
    <name evidence="2" type="ORF">HK415_00705</name>
</gene>
<protein>
    <submittedName>
        <fullName evidence="2">RidA family protein</fullName>
    </submittedName>
</protein>
<dbReference type="SUPFAM" id="SSF55298">
    <property type="entry name" value="YjgF-like"/>
    <property type="match status" value="1"/>
</dbReference>
<dbReference type="Proteomes" id="UP000552954">
    <property type="component" value="Unassembled WGS sequence"/>
</dbReference>
<dbReference type="RefSeq" id="WP_171556406.1">
    <property type="nucleotide sequence ID" value="NZ_JABFCS010000001.1"/>
</dbReference>
<dbReference type="InterPro" id="IPR035959">
    <property type="entry name" value="RutC-like_sf"/>
</dbReference>
<feature type="domain" description="Endoribonuclease L-PSP/chorismate mutase-like" evidence="1">
    <location>
        <begin position="13"/>
        <end position="150"/>
    </location>
</feature>
<proteinExistence type="predicted"/>
<evidence type="ECO:0000313" key="2">
    <source>
        <dbReference type="EMBL" id="NNU41997.1"/>
    </source>
</evidence>
<reference evidence="2 3" key="2">
    <citation type="submission" date="2020-06" db="EMBL/GenBank/DDBJ databases">
        <title>Ramlibacter rhizophilus sp. nov., isolated from rhizosphere soil of national flower Mugunghwa from South Korea.</title>
        <authorList>
            <person name="Zheng-Fei Y."/>
            <person name="Huan T."/>
        </authorList>
    </citation>
    <scope>NUCLEOTIDE SEQUENCE [LARGE SCALE GENOMIC DNA]</scope>
    <source>
        <strain evidence="2 3">B156</strain>
    </source>
</reference>
<dbReference type="CDD" id="cd02199">
    <property type="entry name" value="YjgF_YER057c_UK114_like_1"/>
    <property type="match status" value="1"/>
</dbReference>
<evidence type="ECO:0000259" key="1">
    <source>
        <dbReference type="Pfam" id="PF14588"/>
    </source>
</evidence>
<dbReference type="AlphaFoldDB" id="A0A849K7H6"/>
<dbReference type="PANTHER" id="PTHR43760">
    <property type="entry name" value="ENDORIBONUCLEASE-RELATED"/>
    <property type="match status" value="1"/>
</dbReference>
<dbReference type="Pfam" id="PF14588">
    <property type="entry name" value="YjgF_endoribonc"/>
    <property type="match status" value="1"/>
</dbReference>
<evidence type="ECO:0000313" key="3">
    <source>
        <dbReference type="Proteomes" id="UP000552954"/>
    </source>
</evidence>
<dbReference type="Gene3D" id="3.30.1330.40">
    <property type="entry name" value="RutC-like"/>
    <property type="match status" value="1"/>
</dbReference>
<comment type="caution">
    <text evidence="2">The sequence shown here is derived from an EMBL/GenBank/DDBJ whole genome shotgun (WGS) entry which is preliminary data.</text>
</comment>
<accession>A0A849K7H6</accession>
<keyword evidence="3" id="KW-1185">Reference proteome</keyword>
<sequence>MAEARTLPASGIEARVREIGLVLPPAPKPFGAYVAAVQAGRLLFLSGMLATENGRARYSGRVGVELDIDTGRMAARLAVLNGLALAREHLGSLDRIARAVRIGVAIASSGELRDHPKVADGASELLQQVLGTQRLPSRLVLGVASLPLGSPVELS</sequence>
<dbReference type="PANTHER" id="PTHR43760:SF1">
    <property type="entry name" value="ENDORIBONUCLEASE L-PSP_CHORISMATE MUTASE-LIKE DOMAIN-CONTAINING PROTEIN"/>
    <property type="match status" value="1"/>
</dbReference>
<organism evidence="2 3">
    <name type="scientific">Ramlibacter montanisoli</name>
    <dbReference type="NCBI Taxonomy" id="2732512"/>
    <lineage>
        <taxon>Bacteria</taxon>
        <taxon>Pseudomonadati</taxon>
        <taxon>Pseudomonadota</taxon>
        <taxon>Betaproteobacteria</taxon>
        <taxon>Burkholderiales</taxon>
        <taxon>Comamonadaceae</taxon>
        <taxon>Ramlibacter</taxon>
    </lineage>
</organism>
<name>A0A849K7H6_9BURK</name>
<reference evidence="2 3" key="1">
    <citation type="submission" date="2020-05" db="EMBL/GenBank/DDBJ databases">
        <authorList>
            <person name="Khan S.A."/>
            <person name="Jeon C.O."/>
            <person name="Chun B.H."/>
        </authorList>
    </citation>
    <scope>NUCLEOTIDE SEQUENCE [LARGE SCALE GENOMIC DNA]</scope>
    <source>
        <strain evidence="2 3">B156</strain>
    </source>
</reference>